<sequence length="89" mass="9864">MNLHTKRKKNVGRNHVSSDPRNIDGVVPGAGRPMAPLSGQDNRHHHRCHQPKTAGPKEGRRLQICNEGFCKAQNPVKGKQAHQTGRMVC</sequence>
<evidence type="ECO:0000313" key="3">
    <source>
        <dbReference type="Proteomes" id="UP001519460"/>
    </source>
</evidence>
<feature type="non-terminal residue" evidence="2">
    <location>
        <position position="89"/>
    </location>
</feature>
<gene>
    <name evidence="2" type="ORF">BaRGS_00010066</name>
</gene>
<comment type="caution">
    <text evidence="2">The sequence shown here is derived from an EMBL/GenBank/DDBJ whole genome shotgun (WGS) entry which is preliminary data.</text>
</comment>
<dbReference type="EMBL" id="JACVVK020000049">
    <property type="protein sequence ID" value="KAK7498689.1"/>
    <property type="molecule type" value="Genomic_DNA"/>
</dbReference>
<reference evidence="2 3" key="1">
    <citation type="journal article" date="2023" name="Sci. Data">
        <title>Genome assembly of the Korean intertidal mud-creeper Batillaria attramentaria.</title>
        <authorList>
            <person name="Patra A.K."/>
            <person name="Ho P.T."/>
            <person name="Jun S."/>
            <person name="Lee S.J."/>
            <person name="Kim Y."/>
            <person name="Won Y.J."/>
        </authorList>
    </citation>
    <scope>NUCLEOTIDE SEQUENCE [LARGE SCALE GENOMIC DNA]</scope>
    <source>
        <strain evidence="2">Wonlab-2016</strain>
    </source>
</reference>
<name>A0ABD0LGH4_9CAEN</name>
<dbReference type="AlphaFoldDB" id="A0ABD0LGH4"/>
<proteinExistence type="predicted"/>
<accession>A0ABD0LGH4</accession>
<organism evidence="2 3">
    <name type="scientific">Batillaria attramentaria</name>
    <dbReference type="NCBI Taxonomy" id="370345"/>
    <lineage>
        <taxon>Eukaryota</taxon>
        <taxon>Metazoa</taxon>
        <taxon>Spiralia</taxon>
        <taxon>Lophotrochozoa</taxon>
        <taxon>Mollusca</taxon>
        <taxon>Gastropoda</taxon>
        <taxon>Caenogastropoda</taxon>
        <taxon>Sorbeoconcha</taxon>
        <taxon>Cerithioidea</taxon>
        <taxon>Batillariidae</taxon>
        <taxon>Batillaria</taxon>
    </lineage>
</organism>
<protein>
    <submittedName>
        <fullName evidence="2">Uncharacterized protein</fullName>
    </submittedName>
</protein>
<dbReference type="Proteomes" id="UP001519460">
    <property type="component" value="Unassembled WGS sequence"/>
</dbReference>
<evidence type="ECO:0000313" key="2">
    <source>
        <dbReference type="EMBL" id="KAK7498689.1"/>
    </source>
</evidence>
<keyword evidence="3" id="KW-1185">Reference proteome</keyword>
<evidence type="ECO:0000256" key="1">
    <source>
        <dbReference type="SAM" id="MobiDB-lite"/>
    </source>
</evidence>
<feature type="compositionally biased region" description="Basic residues" evidence="1">
    <location>
        <begin position="1"/>
        <end position="12"/>
    </location>
</feature>
<feature type="region of interest" description="Disordered" evidence="1">
    <location>
        <begin position="1"/>
        <end position="59"/>
    </location>
</feature>